<proteinExistence type="inferred from homology"/>
<dbReference type="PANTHER" id="PTHR44229">
    <property type="entry name" value="15-HYDROXYPROSTAGLANDIN DEHYDROGENASE [NAD(+)]"/>
    <property type="match status" value="1"/>
</dbReference>
<dbReference type="InterPro" id="IPR020904">
    <property type="entry name" value="Sc_DH/Rdtase_CS"/>
</dbReference>
<protein>
    <recommendedName>
        <fullName evidence="6">Alcohol dehydrogenase</fullName>
    </recommendedName>
</protein>
<dbReference type="Proteomes" id="UP001162156">
    <property type="component" value="Unassembled WGS sequence"/>
</dbReference>
<keyword evidence="2" id="KW-0560">Oxidoreductase</keyword>
<evidence type="ECO:0000256" key="1">
    <source>
        <dbReference type="ARBA" id="ARBA00006484"/>
    </source>
</evidence>
<name>A0AAV8WP59_9CUCU</name>
<dbReference type="InterPro" id="IPR036291">
    <property type="entry name" value="NAD(P)-bd_dom_sf"/>
</dbReference>
<keyword evidence="5" id="KW-1185">Reference proteome</keyword>
<accession>A0AAV8WP59</accession>
<dbReference type="FunFam" id="3.40.50.720:FF:000149">
    <property type="entry name" value="15-hydroxyprostaglandin dehydrogenase [NAD(+)]"/>
    <property type="match status" value="1"/>
</dbReference>
<sequence>LKGKVALVTGGASGIGLRYAKELLRNGVKGVTLADVEPKLGQTALEEIEKEFGANKAIFIKTDVADIEQFKNAFVQTLEKFKNVDILINNAGLLNDATWEKQIAVNVNGVVHGMILGLDNYLQKQGTDAVIVNISSIAGIGVYPCIPIYCGTKAAVIAMTRSWGTDYHYDRSKVRVIAICPGVTETPLIFNALGRNLGEPYDKWLQDNMPSWPTQLPERLATEVIEVIKTAQNGTIWVVEGGEPAYQYIVPEKETMERK</sequence>
<dbReference type="Pfam" id="PF00106">
    <property type="entry name" value="adh_short"/>
    <property type="match status" value="1"/>
</dbReference>
<dbReference type="GO" id="GO:0005737">
    <property type="term" value="C:cytoplasm"/>
    <property type="evidence" value="ECO:0007669"/>
    <property type="project" value="TreeGrafter"/>
</dbReference>
<feature type="non-terminal residue" evidence="4">
    <location>
        <position position="1"/>
    </location>
</feature>
<organism evidence="4 5">
    <name type="scientific">Rhamnusium bicolor</name>
    <dbReference type="NCBI Taxonomy" id="1586634"/>
    <lineage>
        <taxon>Eukaryota</taxon>
        <taxon>Metazoa</taxon>
        <taxon>Ecdysozoa</taxon>
        <taxon>Arthropoda</taxon>
        <taxon>Hexapoda</taxon>
        <taxon>Insecta</taxon>
        <taxon>Pterygota</taxon>
        <taxon>Neoptera</taxon>
        <taxon>Endopterygota</taxon>
        <taxon>Coleoptera</taxon>
        <taxon>Polyphaga</taxon>
        <taxon>Cucujiformia</taxon>
        <taxon>Chrysomeloidea</taxon>
        <taxon>Cerambycidae</taxon>
        <taxon>Lepturinae</taxon>
        <taxon>Rhagiini</taxon>
        <taxon>Rhamnusium</taxon>
    </lineage>
</organism>
<dbReference type="PRINTS" id="PR00080">
    <property type="entry name" value="SDRFAMILY"/>
</dbReference>
<dbReference type="Gene3D" id="3.40.50.720">
    <property type="entry name" value="NAD(P)-binding Rossmann-like Domain"/>
    <property type="match status" value="1"/>
</dbReference>
<dbReference type="PANTHER" id="PTHR44229:SF8">
    <property type="entry name" value="ALCOHOL DEHYDROGENASE-RELATED"/>
    <property type="match status" value="1"/>
</dbReference>
<dbReference type="AlphaFoldDB" id="A0AAV8WP59"/>
<dbReference type="InterPro" id="IPR002347">
    <property type="entry name" value="SDR_fam"/>
</dbReference>
<evidence type="ECO:0000256" key="3">
    <source>
        <dbReference type="RuleBase" id="RU000363"/>
    </source>
</evidence>
<dbReference type="PROSITE" id="PS00061">
    <property type="entry name" value="ADH_SHORT"/>
    <property type="match status" value="1"/>
</dbReference>
<evidence type="ECO:0008006" key="6">
    <source>
        <dbReference type="Google" id="ProtNLM"/>
    </source>
</evidence>
<comment type="similarity">
    <text evidence="1 3">Belongs to the short-chain dehydrogenases/reductases (SDR) family.</text>
</comment>
<comment type="caution">
    <text evidence="4">The sequence shown here is derived from an EMBL/GenBank/DDBJ whole genome shotgun (WGS) entry which is preliminary data.</text>
</comment>
<dbReference type="PRINTS" id="PR00081">
    <property type="entry name" value="GDHRDH"/>
</dbReference>
<evidence type="ECO:0000313" key="5">
    <source>
        <dbReference type="Proteomes" id="UP001162156"/>
    </source>
</evidence>
<dbReference type="GO" id="GO:0016616">
    <property type="term" value="F:oxidoreductase activity, acting on the CH-OH group of donors, NAD or NADP as acceptor"/>
    <property type="evidence" value="ECO:0007669"/>
    <property type="project" value="TreeGrafter"/>
</dbReference>
<evidence type="ECO:0000313" key="4">
    <source>
        <dbReference type="EMBL" id="KAJ8928050.1"/>
    </source>
</evidence>
<reference evidence="4" key="1">
    <citation type="journal article" date="2023" name="Insect Mol. Biol.">
        <title>Genome sequencing provides insights into the evolution of gene families encoding plant cell wall-degrading enzymes in longhorned beetles.</title>
        <authorList>
            <person name="Shin N.R."/>
            <person name="Okamura Y."/>
            <person name="Kirsch R."/>
            <person name="Pauchet Y."/>
        </authorList>
    </citation>
    <scope>NUCLEOTIDE SEQUENCE</scope>
    <source>
        <strain evidence="4">RBIC_L_NR</strain>
    </source>
</reference>
<gene>
    <name evidence="4" type="ORF">NQ314_019420</name>
</gene>
<dbReference type="EMBL" id="JANEYF010005494">
    <property type="protein sequence ID" value="KAJ8928050.1"/>
    <property type="molecule type" value="Genomic_DNA"/>
</dbReference>
<dbReference type="SUPFAM" id="SSF51735">
    <property type="entry name" value="NAD(P)-binding Rossmann-fold domains"/>
    <property type="match status" value="1"/>
</dbReference>
<evidence type="ECO:0000256" key="2">
    <source>
        <dbReference type="ARBA" id="ARBA00023002"/>
    </source>
</evidence>